<dbReference type="RefSeq" id="WP_012507103.1">
    <property type="nucleotide sequence ID" value="NC_011060.1"/>
</dbReference>
<dbReference type="AlphaFoldDB" id="B4SBT2"/>
<feature type="transmembrane region" description="Helical" evidence="1">
    <location>
        <begin position="80"/>
        <end position="99"/>
    </location>
</feature>
<feature type="transmembrane region" description="Helical" evidence="1">
    <location>
        <begin position="38"/>
        <end position="60"/>
    </location>
</feature>
<dbReference type="KEGG" id="pph:Ppha_0272"/>
<name>B4SBT2_PELPB</name>
<evidence type="ECO:0000313" key="3">
    <source>
        <dbReference type="Proteomes" id="UP000002724"/>
    </source>
</evidence>
<keyword evidence="1" id="KW-1133">Transmembrane helix</keyword>
<keyword evidence="1" id="KW-0472">Membrane</keyword>
<feature type="transmembrane region" description="Helical" evidence="1">
    <location>
        <begin position="146"/>
        <end position="165"/>
    </location>
</feature>
<organism evidence="2 3">
    <name type="scientific">Pelodictyon phaeoclathratiforme (strain DSM 5477 / BU-1)</name>
    <dbReference type="NCBI Taxonomy" id="324925"/>
    <lineage>
        <taxon>Bacteria</taxon>
        <taxon>Pseudomonadati</taxon>
        <taxon>Chlorobiota</taxon>
        <taxon>Chlorobiia</taxon>
        <taxon>Chlorobiales</taxon>
        <taxon>Chlorobiaceae</taxon>
        <taxon>Chlorobium/Pelodictyon group</taxon>
        <taxon>Pelodictyon</taxon>
    </lineage>
</organism>
<feature type="transmembrane region" description="Helical" evidence="1">
    <location>
        <begin position="177"/>
        <end position="200"/>
    </location>
</feature>
<protein>
    <submittedName>
        <fullName evidence="2">Uncharacterized protein</fullName>
    </submittedName>
</protein>
<keyword evidence="1" id="KW-0812">Transmembrane</keyword>
<dbReference type="EMBL" id="CP001110">
    <property type="protein sequence ID" value="ACF42607.1"/>
    <property type="molecule type" value="Genomic_DNA"/>
</dbReference>
<dbReference type="OrthoDB" id="1958089at2"/>
<reference evidence="2 3" key="1">
    <citation type="submission" date="2008-06" db="EMBL/GenBank/DDBJ databases">
        <title>Complete sequence of Pelodictyon phaeoclathratiforme BU-1.</title>
        <authorList>
            <consortium name="US DOE Joint Genome Institute"/>
            <person name="Lucas S."/>
            <person name="Copeland A."/>
            <person name="Lapidus A."/>
            <person name="Glavina del Rio T."/>
            <person name="Dalin E."/>
            <person name="Tice H."/>
            <person name="Bruce D."/>
            <person name="Goodwin L."/>
            <person name="Pitluck S."/>
            <person name="Schmutz J."/>
            <person name="Larimer F."/>
            <person name="Land M."/>
            <person name="Hauser L."/>
            <person name="Kyrpides N."/>
            <person name="Mikhailova N."/>
            <person name="Liu Z."/>
            <person name="Li T."/>
            <person name="Zhao F."/>
            <person name="Overmann J."/>
            <person name="Bryant D.A."/>
            <person name="Richardson P."/>
        </authorList>
    </citation>
    <scope>NUCLEOTIDE SEQUENCE [LARGE SCALE GENOMIC DNA]</scope>
    <source>
        <strain evidence="3">DSM 5477 / BU-1</strain>
    </source>
</reference>
<dbReference type="Proteomes" id="UP000002724">
    <property type="component" value="Chromosome"/>
</dbReference>
<accession>B4SBT2</accession>
<evidence type="ECO:0000313" key="2">
    <source>
        <dbReference type="EMBL" id="ACF42607.1"/>
    </source>
</evidence>
<keyword evidence="3" id="KW-1185">Reference proteome</keyword>
<dbReference type="HOGENOM" id="CLU_102928_0_0_10"/>
<evidence type="ECO:0000256" key="1">
    <source>
        <dbReference type="SAM" id="Phobius"/>
    </source>
</evidence>
<proteinExistence type="predicted"/>
<sequence length="235" mass="27074">MQLNNDGKSLGEAEFNNLCSHYKDTYEIHLASIKQRDILFYALLIILAFFSLQVTSTALVNGALTQIINNKVGVIVDKGSNLFGALLWLLLFGASSKYFQIVVQIERQYDYIHHLEDVLSGRYGGTRVFTREGKSYLEKYPLFSKWIWFLYTAAFPAIILLSISLRIKGEINRIDVLGFELIPSFVCYFLVVISTILYLWKLHGAFLLKIVNSCIYQIKRSLETLTRQGGHWRNW</sequence>
<dbReference type="eggNOG" id="ENOG5033P42">
    <property type="taxonomic scope" value="Bacteria"/>
</dbReference>
<gene>
    <name evidence="2" type="ordered locus">Ppha_0272</name>
</gene>